<evidence type="ECO:0000313" key="2">
    <source>
        <dbReference type="EMBL" id="KAF8668441.1"/>
    </source>
</evidence>
<dbReference type="EMBL" id="JACEFO010002276">
    <property type="protein sequence ID" value="KAF8668441.1"/>
    <property type="molecule type" value="Genomic_DNA"/>
</dbReference>
<gene>
    <name evidence="2" type="ORF">HU200_052254</name>
</gene>
<evidence type="ECO:0000313" key="3">
    <source>
        <dbReference type="Proteomes" id="UP000636709"/>
    </source>
</evidence>
<dbReference type="OrthoDB" id="667078at2759"/>
<dbReference type="InterPro" id="IPR053772">
    <property type="entry name" value="At1g61320/At1g61330-like"/>
</dbReference>
<reference evidence="2" key="1">
    <citation type="submission" date="2020-07" db="EMBL/GenBank/DDBJ databases">
        <title>Genome sequence and genetic diversity analysis of an under-domesticated orphan crop, white fonio (Digitaria exilis).</title>
        <authorList>
            <person name="Bennetzen J.L."/>
            <person name="Chen S."/>
            <person name="Ma X."/>
            <person name="Wang X."/>
            <person name="Yssel A.E.J."/>
            <person name="Chaluvadi S.R."/>
            <person name="Johnson M."/>
            <person name="Gangashetty P."/>
            <person name="Hamidou F."/>
            <person name="Sanogo M.D."/>
            <person name="Zwaenepoel A."/>
            <person name="Wallace J."/>
            <person name="Van De Peer Y."/>
            <person name="Van Deynze A."/>
        </authorList>
    </citation>
    <scope>NUCLEOTIDE SEQUENCE</scope>
    <source>
        <tissue evidence="2">Leaves</tissue>
    </source>
</reference>
<proteinExistence type="predicted"/>
<dbReference type="InterPro" id="IPR055357">
    <property type="entry name" value="LRR_At1g61320_AtMIF1"/>
</dbReference>
<comment type="caution">
    <text evidence="2">The sequence shown here is derived from an EMBL/GenBank/DDBJ whole genome shotgun (WGS) entry which is preliminary data.</text>
</comment>
<accession>A0A835E8T8</accession>
<sequence>MPLRDAARAACLSHAFLRSWRCFPNLTFNEEALWSKARMYSGDFGDAVDNIMRNHSGIGVKILELWPFCIVDHNLNSWLQVAVIPGIEKLTLRLCPLSMKKYKFPLSLLSDGVRSTIRCLDLGFCTFHPTTELGPLRSLTSLHLLSVRIRGDELHGLLSNSLALACKLQRFSCLRICACERLKLIESKAPNLSTLYFSGKAKLSLGEALQMKKLSMWRSDVICYTRTELPSIMPNLDTLQLCSYDEVVDTPMLPTRFLCLKHLTIYLISGSSPYDYFSLVSFLEASPSLETLSLDMTADQHCYLKNVKITGFSSAKGLVELTCYILNNAVSLECLTLDTNYGTTRRCSDSGFGRCGSFGKSLREARRALRAIRTYIEDKVPARVKLTVVGPCSRCHKLS</sequence>
<evidence type="ECO:0000259" key="1">
    <source>
        <dbReference type="Pfam" id="PF23622"/>
    </source>
</evidence>
<dbReference type="SUPFAM" id="SSF52047">
    <property type="entry name" value="RNI-like"/>
    <property type="match status" value="1"/>
</dbReference>
<name>A0A835E8T8_9POAL</name>
<dbReference type="Proteomes" id="UP000636709">
    <property type="component" value="Unassembled WGS sequence"/>
</dbReference>
<organism evidence="2 3">
    <name type="scientific">Digitaria exilis</name>
    <dbReference type="NCBI Taxonomy" id="1010633"/>
    <lineage>
        <taxon>Eukaryota</taxon>
        <taxon>Viridiplantae</taxon>
        <taxon>Streptophyta</taxon>
        <taxon>Embryophyta</taxon>
        <taxon>Tracheophyta</taxon>
        <taxon>Spermatophyta</taxon>
        <taxon>Magnoliopsida</taxon>
        <taxon>Liliopsida</taxon>
        <taxon>Poales</taxon>
        <taxon>Poaceae</taxon>
        <taxon>PACMAD clade</taxon>
        <taxon>Panicoideae</taxon>
        <taxon>Panicodae</taxon>
        <taxon>Paniceae</taxon>
        <taxon>Anthephorinae</taxon>
        <taxon>Digitaria</taxon>
    </lineage>
</organism>
<dbReference type="PANTHER" id="PTHR34145">
    <property type="entry name" value="OS02G0105600 PROTEIN"/>
    <property type="match status" value="1"/>
</dbReference>
<dbReference type="AlphaFoldDB" id="A0A835E8T8"/>
<feature type="domain" description="At1g61320/AtMIF1 LRR" evidence="1">
    <location>
        <begin position="51"/>
        <end position="298"/>
    </location>
</feature>
<keyword evidence="3" id="KW-1185">Reference proteome</keyword>
<protein>
    <recommendedName>
        <fullName evidence="1">At1g61320/AtMIF1 LRR domain-containing protein</fullName>
    </recommendedName>
</protein>
<dbReference type="Pfam" id="PF23622">
    <property type="entry name" value="LRR_At1g61320_AtMIF1"/>
    <property type="match status" value="1"/>
</dbReference>
<dbReference type="PANTHER" id="PTHR34145:SF49">
    <property type="entry name" value="FBD DOMAIN-CONTAINING PROTEIN"/>
    <property type="match status" value="1"/>
</dbReference>